<feature type="transmembrane region" description="Helical" evidence="6">
    <location>
        <begin position="149"/>
        <end position="167"/>
    </location>
</feature>
<evidence type="ECO:0000256" key="6">
    <source>
        <dbReference type="SAM" id="Phobius"/>
    </source>
</evidence>
<keyword evidence="2" id="KW-0813">Transport</keyword>
<accession>A0ABX0G9Y3</accession>
<feature type="transmembrane region" description="Helical" evidence="6">
    <location>
        <begin position="41"/>
        <end position="61"/>
    </location>
</feature>
<evidence type="ECO:0008006" key="9">
    <source>
        <dbReference type="Google" id="ProtNLM"/>
    </source>
</evidence>
<evidence type="ECO:0000256" key="4">
    <source>
        <dbReference type="ARBA" id="ARBA00022989"/>
    </source>
</evidence>
<keyword evidence="3 6" id="KW-0812">Transmembrane</keyword>
<gene>
    <name evidence="7" type="ORF">G8O29_12240</name>
</gene>
<feature type="transmembrane region" description="Helical" evidence="6">
    <location>
        <begin position="251"/>
        <end position="275"/>
    </location>
</feature>
<feature type="transmembrane region" description="Helical" evidence="6">
    <location>
        <begin position="287"/>
        <end position="307"/>
    </location>
</feature>
<evidence type="ECO:0000313" key="8">
    <source>
        <dbReference type="Proteomes" id="UP001515660"/>
    </source>
</evidence>
<feature type="transmembrane region" description="Helical" evidence="6">
    <location>
        <begin position="107"/>
        <end position="128"/>
    </location>
</feature>
<dbReference type="InterPro" id="IPR036259">
    <property type="entry name" value="MFS_trans_sf"/>
</dbReference>
<evidence type="ECO:0000256" key="3">
    <source>
        <dbReference type="ARBA" id="ARBA00022692"/>
    </source>
</evidence>
<keyword evidence="8" id="KW-1185">Reference proteome</keyword>
<feature type="transmembrane region" description="Helical" evidence="6">
    <location>
        <begin position="348"/>
        <end position="367"/>
    </location>
</feature>
<keyword evidence="4 6" id="KW-1133">Transmembrane helix</keyword>
<evidence type="ECO:0000256" key="5">
    <source>
        <dbReference type="ARBA" id="ARBA00023136"/>
    </source>
</evidence>
<dbReference type="Gene3D" id="1.20.1250.20">
    <property type="entry name" value="MFS general substrate transporter like domains"/>
    <property type="match status" value="1"/>
</dbReference>
<evidence type="ECO:0000256" key="2">
    <source>
        <dbReference type="ARBA" id="ARBA00022448"/>
    </source>
</evidence>
<dbReference type="Proteomes" id="UP001515660">
    <property type="component" value="Unassembled WGS sequence"/>
</dbReference>
<keyword evidence="5 6" id="KW-0472">Membrane</keyword>
<dbReference type="InterPro" id="IPR004752">
    <property type="entry name" value="AmpG_permease/AT-1"/>
</dbReference>
<feature type="transmembrane region" description="Helical" evidence="6">
    <location>
        <begin position="313"/>
        <end position="336"/>
    </location>
</feature>
<dbReference type="PANTHER" id="PTHR12778:SF10">
    <property type="entry name" value="MAJOR FACILITATOR SUPERFAMILY DOMAIN-CONTAINING PROTEIN 3"/>
    <property type="match status" value="1"/>
</dbReference>
<dbReference type="EMBL" id="JAANHS010000008">
    <property type="protein sequence ID" value="NHB77506.1"/>
    <property type="molecule type" value="Genomic_DNA"/>
</dbReference>
<feature type="transmembrane region" description="Helical" evidence="6">
    <location>
        <begin position="373"/>
        <end position="394"/>
    </location>
</feature>
<protein>
    <recommendedName>
        <fullName evidence="9">MFS transporter</fullName>
    </recommendedName>
</protein>
<reference evidence="7 8" key="1">
    <citation type="journal article" date="2022" name="Microorganisms">
        <title>Genome Sequence and Characterization of a Xanthorhodopsin-Containing, Aerobic Anoxygenic Phototrophic Rhodobacter Species, Isolated from Mesophilic Conditions at Yellowstone National Park.</title>
        <authorList>
            <person name="Kyndt J.A."/>
            <person name="Robertson S."/>
            <person name="Shoffstall I.B."/>
            <person name="Ramaley R.F."/>
            <person name="Meyer T.E."/>
        </authorList>
    </citation>
    <scope>NUCLEOTIDE SEQUENCE [LARGE SCALE GENOMIC DNA]</scope>
    <source>
        <strain evidence="7 8">M37P</strain>
    </source>
</reference>
<comment type="caution">
    <text evidence="7">The sequence shown here is derived from an EMBL/GenBank/DDBJ whole genome shotgun (WGS) entry which is preliminary data.</text>
</comment>
<name>A0ABX0G9Y3_9RHOB</name>
<comment type="subcellular location">
    <subcellularLocation>
        <location evidence="1">Membrane</location>
        <topology evidence="1">Multi-pass membrane protein</topology>
    </subcellularLocation>
</comment>
<dbReference type="PANTHER" id="PTHR12778">
    <property type="entry name" value="SOLUTE CARRIER FAMILY 33 ACETYL-COA TRANSPORTER -RELATED"/>
    <property type="match status" value="1"/>
</dbReference>
<feature type="transmembrane region" description="Helical" evidence="6">
    <location>
        <begin position="82"/>
        <end position="101"/>
    </location>
</feature>
<feature type="transmembrane region" description="Helical" evidence="6">
    <location>
        <begin position="216"/>
        <end position="239"/>
    </location>
</feature>
<organism evidence="7 8">
    <name type="scientific">Rhodobacter calidifons</name>
    <dbReference type="NCBI Taxonomy" id="2715277"/>
    <lineage>
        <taxon>Bacteria</taxon>
        <taxon>Pseudomonadati</taxon>
        <taxon>Pseudomonadota</taxon>
        <taxon>Alphaproteobacteria</taxon>
        <taxon>Rhodobacterales</taxon>
        <taxon>Rhodobacter group</taxon>
        <taxon>Rhodobacter</taxon>
    </lineage>
</organism>
<dbReference type="RefSeq" id="WP_166403524.1">
    <property type="nucleotide sequence ID" value="NZ_JAANHS010000008.1"/>
</dbReference>
<evidence type="ECO:0000256" key="1">
    <source>
        <dbReference type="ARBA" id="ARBA00004141"/>
    </source>
</evidence>
<feature type="transmembrane region" description="Helical" evidence="6">
    <location>
        <begin position="12"/>
        <end position="35"/>
    </location>
</feature>
<proteinExistence type="predicted"/>
<evidence type="ECO:0000313" key="7">
    <source>
        <dbReference type="EMBL" id="NHB77506.1"/>
    </source>
</evidence>
<dbReference type="SUPFAM" id="SSF103473">
    <property type="entry name" value="MFS general substrate transporter"/>
    <property type="match status" value="1"/>
</dbReference>
<sequence>MALGSQHRSGIGPIPSLAVLSCSAAVAGQFIIFAVPLFLRAGGAASGAVGLMMLVAIPYVARFLWAPLLDRRGVARLGHYRGWVLGPQVVLVGLFAALATLDPVAEAMLLVALLVPVSVCLGTQVMALEALTVRLIPAPDVPRAVVWQRAGTALAGAILGGGVVWGFGGLGWAAAMLALTVVQAAALALLLAAPLDRGAPRPAVLAFHPADYVRVFRLPGIPVLFAVGALATLVCDLPYAMKSVLLVDAGFGVAEVGLIGIVLANALGLVAALAARPLVERHGGYRVMVSVAALGCGLAAVHLGLGHRTGWPVAAYTVTAGALVYAASIAMAQLLYARVDPDRAATDVAGFGTASSIVILAINAVATGMLDRVGLTAVLTVAGIASLAGAMLAARQGRT</sequence>
<feature type="transmembrane region" description="Helical" evidence="6">
    <location>
        <begin position="173"/>
        <end position="195"/>
    </location>
</feature>